<evidence type="ECO:0000259" key="1">
    <source>
        <dbReference type="PROSITE" id="PS50097"/>
    </source>
</evidence>
<dbReference type="EMBL" id="JABXBU010002228">
    <property type="protein sequence ID" value="KAF8771082.1"/>
    <property type="molecule type" value="Genomic_DNA"/>
</dbReference>
<dbReference type="InterPro" id="IPR000210">
    <property type="entry name" value="BTB/POZ_dom"/>
</dbReference>
<dbReference type="SUPFAM" id="SSF54695">
    <property type="entry name" value="POZ domain"/>
    <property type="match status" value="1"/>
</dbReference>
<name>A0A8T0ED80_ARGBR</name>
<comment type="caution">
    <text evidence="2">The sequence shown here is derived from an EMBL/GenBank/DDBJ whole genome shotgun (WGS) entry which is preliminary data.</text>
</comment>
<sequence>MAGAEGSADKRRTHFTFIWKIKYAAGKEFIKSPTFKIQSMEMTSWKICLAFSSRCNTTYCWLKREEKDDGPESIEIEYEFFFPDVVQFSLYNRAGTEHFRNNESSEELEFPLLYAISDEDTYESYSSDLLTVGCRIWRTNTEISKSELCFASNEVCGEVSVFINLEALNLTNSVMLEAYIDVLDAKGMVVRSNCFDGEFNIQKSKRQICVIEKSDLMSNAAVLLSDDVLLLECHLKFIHSFLVRNEIEAYKLMDYSESKAVQLGESEANFDKLNVISGCPFKEIVNEFKNDGILSDVCLRADNTSFPVHKLILSSRSPVFKAMFTKDMKEKTSKCIDIPDMDADTLHQLLFYIYENKLQKLTWEMAANLFEAADKYEILDLKEKCSTFLMDFLSVSNVCQTLVLADMHHDESLQKSAQDFILNNSEIIYSDRWKDFRQNYPKLALETTEQIIYNMKHPSC</sequence>
<protein>
    <submittedName>
        <fullName evidence="2">TD and POZ domain-containing protein 4</fullName>
    </submittedName>
</protein>
<accession>A0A8T0ED80</accession>
<dbReference type="Gene3D" id="1.25.40.420">
    <property type="match status" value="1"/>
</dbReference>
<reference evidence="2" key="2">
    <citation type="submission" date="2020-06" db="EMBL/GenBank/DDBJ databases">
        <authorList>
            <person name="Sheffer M."/>
        </authorList>
    </citation>
    <scope>NUCLEOTIDE SEQUENCE</scope>
</reference>
<evidence type="ECO:0000313" key="2">
    <source>
        <dbReference type="EMBL" id="KAF8771082.1"/>
    </source>
</evidence>
<dbReference type="Proteomes" id="UP000807504">
    <property type="component" value="Unassembled WGS sequence"/>
</dbReference>
<feature type="domain" description="BTB" evidence="1">
    <location>
        <begin position="295"/>
        <end position="362"/>
    </location>
</feature>
<proteinExistence type="predicted"/>
<dbReference type="Pfam" id="PF00651">
    <property type="entry name" value="BTB"/>
    <property type="match status" value="1"/>
</dbReference>
<organism evidence="2 3">
    <name type="scientific">Argiope bruennichi</name>
    <name type="common">Wasp spider</name>
    <name type="synonym">Aranea bruennichi</name>
    <dbReference type="NCBI Taxonomy" id="94029"/>
    <lineage>
        <taxon>Eukaryota</taxon>
        <taxon>Metazoa</taxon>
        <taxon>Ecdysozoa</taxon>
        <taxon>Arthropoda</taxon>
        <taxon>Chelicerata</taxon>
        <taxon>Arachnida</taxon>
        <taxon>Araneae</taxon>
        <taxon>Araneomorphae</taxon>
        <taxon>Entelegynae</taxon>
        <taxon>Araneoidea</taxon>
        <taxon>Araneidae</taxon>
        <taxon>Argiope</taxon>
    </lineage>
</organism>
<dbReference type="AlphaFoldDB" id="A0A8T0ED80"/>
<gene>
    <name evidence="2" type="ORF">HNY73_018536</name>
</gene>
<keyword evidence="3" id="KW-1185">Reference proteome</keyword>
<dbReference type="PANTHER" id="PTHR24413">
    <property type="entry name" value="SPECKLE-TYPE POZ PROTEIN"/>
    <property type="match status" value="1"/>
</dbReference>
<dbReference type="PROSITE" id="PS50097">
    <property type="entry name" value="BTB"/>
    <property type="match status" value="1"/>
</dbReference>
<evidence type="ECO:0000313" key="3">
    <source>
        <dbReference type="Proteomes" id="UP000807504"/>
    </source>
</evidence>
<dbReference type="InterPro" id="IPR011333">
    <property type="entry name" value="SKP1/BTB/POZ_sf"/>
</dbReference>
<dbReference type="Gene3D" id="3.30.710.10">
    <property type="entry name" value="Potassium Channel Kv1.1, Chain A"/>
    <property type="match status" value="1"/>
</dbReference>
<reference evidence="2" key="1">
    <citation type="journal article" date="2020" name="bioRxiv">
        <title>Chromosome-level reference genome of the European wasp spider Argiope bruennichi: a resource for studies on range expansion and evolutionary adaptation.</title>
        <authorList>
            <person name="Sheffer M.M."/>
            <person name="Hoppe A."/>
            <person name="Krehenwinkel H."/>
            <person name="Uhl G."/>
            <person name="Kuss A.W."/>
            <person name="Jensen L."/>
            <person name="Jensen C."/>
            <person name="Gillespie R.G."/>
            <person name="Hoff K.J."/>
            <person name="Prost S."/>
        </authorList>
    </citation>
    <scope>NUCLEOTIDE SEQUENCE</scope>
</reference>
<dbReference type="SMART" id="SM00225">
    <property type="entry name" value="BTB"/>
    <property type="match status" value="1"/>
</dbReference>
<dbReference type="CDD" id="cd18186">
    <property type="entry name" value="BTB_POZ_ZBTB_KLHL-like"/>
    <property type="match status" value="1"/>
</dbReference>